<dbReference type="Gene3D" id="3.50.30.80">
    <property type="entry name" value="IlvD/EDD C-terminal domain-like"/>
    <property type="match status" value="1"/>
</dbReference>
<name>A0ABT9XGT5_9BACL</name>
<evidence type="ECO:0000256" key="2">
    <source>
        <dbReference type="ARBA" id="ARBA00022714"/>
    </source>
</evidence>
<evidence type="ECO:0000256" key="4">
    <source>
        <dbReference type="ARBA" id="ARBA00023239"/>
    </source>
</evidence>
<dbReference type="SUPFAM" id="SSF143975">
    <property type="entry name" value="IlvD/EDD N-terminal domain-like"/>
    <property type="match status" value="1"/>
</dbReference>
<keyword evidence="4" id="KW-0456">Lyase</keyword>
<feature type="domain" description="Dihydroxy-acid/6-phosphogluconate dehydratase N-terminal" evidence="6">
    <location>
        <begin position="244"/>
        <end position="437"/>
    </location>
</feature>
<dbReference type="InterPro" id="IPR000581">
    <property type="entry name" value="ILV_EDD_N"/>
</dbReference>
<protein>
    <submittedName>
        <fullName evidence="8">Dihydroxyacid dehydratase/phosphogluconate dehydratase</fullName>
    </submittedName>
</protein>
<comment type="similarity">
    <text evidence="1">Belongs to the IlvD/Edd family.</text>
</comment>
<dbReference type="InterPro" id="IPR042096">
    <property type="entry name" value="Dihydro-acid_dehy_C"/>
</dbReference>
<dbReference type="Proteomes" id="UP001232973">
    <property type="component" value="Unassembled WGS sequence"/>
</dbReference>
<evidence type="ECO:0000256" key="5">
    <source>
        <dbReference type="ARBA" id="ARBA00023304"/>
    </source>
</evidence>
<feature type="domain" description="Dihydroxy-acid/6-phosphogluconate dehydratase C-terminal" evidence="7">
    <location>
        <begin position="567"/>
        <end position="663"/>
    </location>
</feature>
<dbReference type="InterPro" id="IPR056740">
    <property type="entry name" value="ILV_EDD_C"/>
</dbReference>
<evidence type="ECO:0000256" key="3">
    <source>
        <dbReference type="ARBA" id="ARBA00023014"/>
    </source>
</evidence>
<sequence>MLMDMESRLRVDNPVNPYQWNVQGKANEPITVAGLLDKARHILGREVADVPVTWTLDEIYRRLEENAPRIAILGGSWDHPAHIMDLGTVLRAAVALWQRGAVPFYAATPVLCDGTAQDNMGMSYSLQSRNAISSMVVNHMEAQSYHGAFVIQGCDKQPLGVVCALAHLDVVRRTRGEAPVWATFAPVHVLKGGTIPDKLKMELEEVAKRAESQGFQDIADDLRDAMRYILQCSSNTAFQGVFTRAVVKGVITKEQHKRYEQVLAVNTCDAAGGICAFHGTGNSSRDLVAGLGLVHPAVEILTMPPTRAQVEESVDGLISIINRPEFSVSELVKANIRNAIRIHSAAGGSANLMMHMVAAMIYSGEPYSVYDVERVLKAYPIPDLYDYSLTEGRDVYALALQCGAGLSRGMESLFYELIQNGVPMNVDAPTVTGTTWRARLQDKRGLSADHVKDNPIILSKPRRPFSGVDVLRSNFFESAVVKISGMSTAQLDEFENKVAVVVYYNSEEEANHHLLDVELTEKWKRERIVDMDLLRQIHRLNGGDGEPPQSYDKCFDQLIEARLLKVAVVIGGQGPEAFGMPEMFTPMQHINANKLLQKLTVLMSDGRYSGVTYGAAIGHVTPEAIAGGGILYLQTGDLVHLGFRSKQIDLLDRDALRAGRIVAAADNWMAARRELGLSRKTRMMERRRQIAAGNRLVGHTDAAHGVVPQAVWDEAEWHASAHTAQEVAIDVR</sequence>
<dbReference type="Pfam" id="PF00920">
    <property type="entry name" value="ILVD_EDD_N"/>
    <property type="match status" value="2"/>
</dbReference>
<comment type="caution">
    <text evidence="8">The sequence shown here is derived from an EMBL/GenBank/DDBJ whole genome shotgun (WGS) entry which is preliminary data.</text>
</comment>
<evidence type="ECO:0000259" key="6">
    <source>
        <dbReference type="Pfam" id="PF00920"/>
    </source>
</evidence>
<dbReference type="PANTHER" id="PTHR43661">
    <property type="entry name" value="D-XYLONATE DEHYDRATASE"/>
    <property type="match status" value="1"/>
</dbReference>
<organism evidence="8 9">
    <name type="scientific">Alicyclobacillus cycloheptanicus</name>
    <dbReference type="NCBI Taxonomy" id="1457"/>
    <lineage>
        <taxon>Bacteria</taxon>
        <taxon>Bacillati</taxon>
        <taxon>Bacillota</taxon>
        <taxon>Bacilli</taxon>
        <taxon>Bacillales</taxon>
        <taxon>Alicyclobacillaceae</taxon>
        <taxon>Alicyclobacillus</taxon>
    </lineage>
</organism>
<keyword evidence="2" id="KW-0479">Metal-binding</keyword>
<keyword evidence="5" id="KW-0028">Amino-acid biosynthesis</keyword>
<gene>
    <name evidence="8" type="ORF">J2S03_001356</name>
</gene>
<reference evidence="8 9" key="1">
    <citation type="submission" date="2023-07" db="EMBL/GenBank/DDBJ databases">
        <title>Genomic Encyclopedia of Type Strains, Phase IV (KMG-IV): sequencing the most valuable type-strain genomes for metagenomic binning, comparative biology and taxonomic classification.</title>
        <authorList>
            <person name="Goeker M."/>
        </authorList>
    </citation>
    <scope>NUCLEOTIDE SEQUENCE [LARGE SCALE GENOMIC DNA]</scope>
    <source>
        <strain evidence="8 9">DSM 4006</strain>
    </source>
</reference>
<dbReference type="EMBL" id="JAUSTP010000008">
    <property type="protein sequence ID" value="MDQ0189524.1"/>
    <property type="molecule type" value="Genomic_DNA"/>
</dbReference>
<keyword evidence="2" id="KW-0408">Iron</keyword>
<keyword evidence="3" id="KW-0411">Iron-sulfur</keyword>
<proteinExistence type="inferred from homology"/>
<dbReference type="SUPFAM" id="SSF52016">
    <property type="entry name" value="LeuD/IlvD-like"/>
    <property type="match status" value="1"/>
</dbReference>
<dbReference type="Pfam" id="PF24877">
    <property type="entry name" value="ILV_EDD_C"/>
    <property type="match status" value="1"/>
</dbReference>
<dbReference type="InterPro" id="IPR037237">
    <property type="entry name" value="IlvD/EDD_N"/>
</dbReference>
<keyword evidence="9" id="KW-1185">Reference proteome</keyword>
<keyword evidence="2" id="KW-0001">2Fe-2S</keyword>
<evidence type="ECO:0000313" key="8">
    <source>
        <dbReference type="EMBL" id="MDQ0189524.1"/>
    </source>
</evidence>
<evidence type="ECO:0000313" key="9">
    <source>
        <dbReference type="Proteomes" id="UP001232973"/>
    </source>
</evidence>
<keyword evidence="5" id="KW-0100">Branched-chain amino acid biosynthesis</keyword>
<dbReference type="PANTHER" id="PTHR43661:SF3">
    <property type="entry name" value="D-XYLONATE DEHYDRATASE YAGF-RELATED"/>
    <property type="match status" value="1"/>
</dbReference>
<feature type="domain" description="Dihydroxy-acid/6-phosphogluconate dehydratase N-terminal" evidence="6">
    <location>
        <begin position="80"/>
        <end position="170"/>
    </location>
</feature>
<evidence type="ECO:0000256" key="1">
    <source>
        <dbReference type="ARBA" id="ARBA00006486"/>
    </source>
</evidence>
<accession>A0ABT9XGT5</accession>
<evidence type="ECO:0000259" key="7">
    <source>
        <dbReference type="Pfam" id="PF24877"/>
    </source>
</evidence>